<evidence type="ECO:0000256" key="1">
    <source>
        <dbReference type="SAM" id="Phobius"/>
    </source>
</evidence>
<dbReference type="Proteomes" id="UP000199042">
    <property type="component" value="Unassembled WGS sequence"/>
</dbReference>
<dbReference type="EMBL" id="FNQH01000004">
    <property type="protein sequence ID" value="SEA69885.1"/>
    <property type="molecule type" value="Genomic_DNA"/>
</dbReference>
<keyword evidence="1" id="KW-0812">Transmembrane</keyword>
<gene>
    <name evidence="2" type="ORF">SAMN04488525_104231</name>
</gene>
<keyword evidence="3" id="KW-1185">Reference proteome</keyword>
<keyword evidence="1" id="KW-1133">Transmembrane helix</keyword>
<evidence type="ECO:0008006" key="4">
    <source>
        <dbReference type="Google" id="ProtNLM"/>
    </source>
</evidence>
<organism evidence="2 3">
    <name type="scientific">Trichococcus collinsii</name>
    <dbReference type="NCBI Taxonomy" id="157076"/>
    <lineage>
        <taxon>Bacteria</taxon>
        <taxon>Bacillati</taxon>
        <taxon>Bacillota</taxon>
        <taxon>Bacilli</taxon>
        <taxon>Lactobacillales</taxon>
        <taxon>Carnobacteriaceae</taxon>
        <taxon>Trichococcus</taxon>
    </lineage>
</organism>
<protein>
    <recommendedName>
        <fullName evidence="4">DUF3953 domain-containing protein</fullName>
    </recommendedName>
</protein>
<reference evidence="2 3" key="1">
    <citation type="submission" date="2016-10" db="EMBL/GenBank/DDBJ databases">
        <authorList>
            <person name="Varghese N."/>
            <person name="Submissions S."/>
        </authorList>
    </citation>
    <scope>NUCLEOTIDE SEQUENCE [LARGE SCALE GENOMIC DNA]</scope>
    <source>
        <strain evidence="2 3">DSM 14526</strain>
    </source>
</reference>
<name>A0AB38A1W2_9LACT</name>
<feature type="transmembrane region" description="Helical" evidence="1">
    <location>
        <begin position="63"/>
        <end position="79"/>
    </location>
</feature>
<evidence type="ECO:0000313" key="2">
    <source>
        <dbReference type="EMBL" id="SEA69885.1"/>
    </source>
</evidence>
<sequence>MIILKRKFNRFYGLIFISLILCEYADTPYIRWVQYLLGAVFLGLLILEIFYTKKRENRIKIDSIIILAIFLILAFVFGIK</sequence>
<accession>A0AB38A1W2</accession>
<comment type="caution">
    <text evidence="2">The sequence shown here is derived from an EMBL/GenBank/DDBJ whole genome shotgun (WGS) entry which is preliminary data.</text>
</comment>
<feature type="transmembrane region" description="Helical" evidence="1">
    <location>
        <begin position="35"/>
        <end position="51"/>
    </location>
</feature>
<evidence type="ECO:0000313" key="3">
    <source>
        <dbReference type="Proteomes" id="UP000199042"/>
    </source>
</evidence>
<proteinExistence type="predicted"/>
<keyword evidence="1" id="KW-0472">Membrane</keyword>
<dbReference type="AlphaFoldDB" id="A0AB38A1W2"/>